<reference evidence="15" key="1">
    <citation type="submission" date="2015-12" db="EMBL/GenBank/DDBJ databases">
        <title>De novo transcriptome assembly of four potential Pierce s Disease insect vectors from Arizona vineyards.</title>
        <authorList>
            <person name="Tassone E.E."/>
        </authorList>
    </citation>
    <scope>NUCLEOTIDE SEQUENCE</scope>
</reference>
<feature type="domain" description="C2H2-type" evidence="14">
    <location>
        <begin position="207"/>
        <end position="234"/>
    </location>
</feature>
<name>A0A1B6DNH4_9HEMI</name>
<evidence type="ECO:0000256" key="1">
    <source>
        <dbReference type="ARBA" id="ARBA00003767"/>
    </source>
</evidence>
<dbReference type="InterPro" id="IPR013087">
    <property type="entry name" value="Znf_C2H2_type"/>
</dbReference>
<evidence type="ECO:0000256" key="10">
    <source>
        <dbReference type="ARBA" id="ARBA00023163"/>
    </source>
</evidence>
<feature type="compositionally biased region" description="Low complexity" evidence="13">
    <location>
        <begin position="484"/>
        <end position="494"/>
    </location>
</feature>
<organism evidence="15">
    <name type="scientific">Clastoptera arizonana</name>
    <name type="common">Arizona spittle bug</name>
    <dbReference type="NCBI Taxonomy" id="38151"/>
    <lineage>
        <taxon>Eukaryota</taxon>
        <taxon>Metazoa</taxon>
        <taxon>Ecdysozoa</taxon>
        <taxon>Arthropoda</taxon>
        <taxon>Hexapoda</taxon>
        <taxon>Insecta</taxon>
        <taxon>Pterygota</taxon>
        <taxon>Neoptera</taxon>
        <taxon>Paraneoptera</taxon>
        <taxon>Hemiptera</taxon>
        <taxon>Auchenorrhyncha</taxon>
        <taxon>Cercopoidea</taxon>
        <taxon>Clastopteridae</taxon>
        <taxon>Clastoptera</taxon>
    </lineage>
</organism>
<keyword evidence="7" id="KW-0862">Zinc</keyword>
<dbReference type="SMART" id="SM00355">
    <property type="entry name" value="ZnF_C2H2"/>
    <property type="match status" value="8"/>
</dbReference>
<dbReference type="SUPFAM" id="SSF57667">
    <property type="entry name" value="beta-beta-alpha zinc fingers"/>
    <property type="match status" value="5"/>
</dbReference>
<dbReference type="EMBL" id="GEDC01010079">
    <property type="protein sequence ID" value="JAS27219.1"/>
    <property type="molecule type" value="Transcribed_RNA"/>
</dbReference>
<evidence type="ECO:0000256" key="9">
    <source>
        <dbReference type="ARBA" id="ARBA00023125"/>
    </source>
</evidence>
<dbReference type="Pfam" id="PF13912">
    <property type="entry name" value="zf-C2H2_6"/>
    <property type="match status" value="1"/>
</dbReference>
<comment type="function">
    <text evidence="1">May be involved in transcriptional regulation.</text>
</comment>
<evidence type="ECO:0000259" key="14">
    <source>
        <dbReference type="PROSITE" id="PS50157"/>
    </source>
</evidence>
<feature type="domain" description="C2H2-type" evidence="14">
    <location>
        <begin position="178"/>
        <end position="206"/>
    </location>
</feature>
<feature type="domain" description="C2H2-type" evidence="14">
    <location>
        <begin position="375"/>
        <end position="403"/>
    </location>
</feature>
<keyword evidence="4" id="KW-0479">Metal-binding</keyword>
<evidence type="ECO:0000256" key="5">
    <source>
        <dbReference type="ARBA" id="ARBA00022737"/>
    </source>
</evidence>
<comment type="subcellular location">
    <subcellularLocation>
        <location evidence="2">Nucleus</location>
    </subcellularLocation>
</comment>
<dbReference type="AlphaFoldDB" id="A0A1B6DNH4"/>
<evidence type="ECO:0000313" key="15">
    <source>
        <dbReference type="EMBL" id="JAS27219.1"/>
    </source>
</evidence>
<dbReference type="GO" id="GO:0008270">
    <property type="term" value="F:zinc ion binding"/>
    <property type="evidence" value="ECO:0007669"/>
    <property type="project" value="UniProtKB-KW"/>
</dbReference>
<evidence type="ECO:0000256" key="3">
    <source>
        <dbReference type="ARBA" id="ARBA00006991"/>
    </source>
</evidence>
<gene>
    <name evidence="15" type="ORF">g.2151</name>
</gene>
<feature type="domain" description="C2H2-type" evidence="14">
    <location>
        <begin position="264"/>
        <end position="291"/>
    </location>
</feature>
<keyword evidence="5" id="KW-0677">Repeat</keyword>
<dbReference type="FunFam" id="3.30.160.60:FF:001134">
    <property type="entry name" value="Zinc finger protein 70"/>
    <property type="match status" value="1"/>
</dbReference>
<evidence type="ECO:0000256" key="2">
    <source>
        <dbReference type="ARBA" id="ARBA00004123"/>
    </source>
</evidence>
<feature type="domain" description="C2H2-type" evidence="14">
    <location>
        <begin position="292"/>
        <end position="316"/>
    </location>
</feature>
<feature type="region of interest" description="Disordered" evidence="13">
    <location>
        <begin position="450"/>
        <end position="523"/>
    </location>
</feature>
<dbReference type="GO" id="GO:0003677">
    <property type="term" value="F:DNA binding"/>
    <property type="evidence" value="ECO:0007669"/>
    <property type="project" value="UniProtKB-KW"/>
</dbReference>
<keyword evidence="8" id="KW-0805">Transcription regulation</keyword>
<comment type="similarity">
    <text evidence="3">Belongs to the krueppel C2H2-type zinc-finger protein family.</text>
</comment>
<evidence type="ECO:0000256" key="4">
    <source>
        <dbReference type="ARBA" id="ARBA00022723"/>
    </source>
</evidence>
<dbReference type="PANTHER" id="PTHR24406">
    <property type="entry name" value="TRANSCRIPTIONAL REPRESSOR CTCFL-RELATED"/>
    <property type="match status" value="1"/>
</dbReference>
<protein>
    <recommendedName>
        <fullName evidence="14">C2H2-type domain-containing protein</fullName>
    </recommendedName>
</protein>
<sequence length="523" mass="58921">MEISMVPSQFLSVVLEEEQGSSGEEEEDDDFQLYAQRDWENSVMNHSTLSRQETWDLTKHLPKALLAECTVEISRTPVNYKKKTRSPCFDARVSPIYSKPSSKRRHLPRQPELEASEWMEEKMDVQDLLTGVEAVYSDEESNKDEAAVSIMPVKYAKPEKPKPDKKTLDPNNASKYSFQCEHCPNVYPNRGALWQHSVATHSVEKTCECTICGRKFYRNCSLALHLKSHSEEEYCECKECGKSFNRLSNLERHMKSVHIEIEQYPCNNCDKVFRDKANLLRHAVVHSAPKMYPCEICNKSYKSPDHLEIHFQTSHTETLLTCSTCGDIFKSFSELMKHDATHSTDKPFLCRFCGKSYSQKSILRKHMIIHTGERLTCTTCGIDFTQKSSLLRHIKRLHQPCQEGVDPMSLLDGVSMTESSVEEAPSTASEENETPAIVLSGGVTITKTSLSKEASKTPVANNHNKIKQSPKEVTKVALLDGISHSKMNSQSSSSEDGDEDVLPSILSQTHTSSNGEITISLTG</sequence>
<keyword evidence="9" id="KW-0238">DNA-binding</keyword>
<evidence type="ECO:0000256" key="7">
    <source>
        <dbReference type="ARBA" id="ARBA00022833"/>
    </source>
</evidence>
<evidence type="ECO:0000256" key="13">
    <source>
        <dbReference type="SAM" id="MobiDB-lite"/>
    </source>
</evidence>
<keyword evidence="10" id="KW-0804">Transcription</keyword>
<feature type="compositionally biased region" description="Polar residues" evidence="13">
    <location>
        <begin position="505"/>
        <end position="523"/>
    </location>
</feature>
<dbReference type="Gene3D" id="3.30.160.60">
    <property type="entry name" value="Classic Zinc Finger"/>
    <property type="match status" value="6"/>
</dbReference>
<accession>A0A1B6DNH4</accession>
<keyword evidence="6 12" id="KW-0863">Zinc-finger</keyword>
<dbReference type="FunFam" id="3.30.160.60:FF:000100">
    <property type="entry name" value="Zinc finger 45-like"/>
    <property type="match status" value="1"/>
</dbReference>
<dbReference type="PROSITE" id="PS50157">
    <property type="entry name" value="ZINC_FINGER_C2H2_2"/>
    <property type="match status" value="8"/>
</dbReference>
<dbReference type="InterPro" id="IPR036236">
    <property type="entry name" value="Znf_C2H2_sf"/>
</dbReference>
<feature type="domain" description="C2H2-type" evidence="14">
    <location>
        <begin position="320"/>
        <end position="347"/>
    </location>
</feature>
<evidence type="ECO:0000256" key="11">
    <source>
        <dbReference type="ARBA" id="ARBA00023242"/>
    </source>
</evidence>
<evidence type="ECO:0000256" key="8">
    <source>
        <dbReference type="ARBA" id="ARBA00023015"/>
    </source>
</evidence>
<evidence type="ECO:0000256" key="12">
    <source>
        <dbReference type="PROSITE-ProRule" id="PRU00042"/>
    </source>
</evidence>
<dbReference type="GO" id="GO:0005634">
    <property type="term" value="C:nucleus"/>
    <property type="evidence" value="ECO:0007669"/>
    <property type="project" value="UniProtKB-SubCell"/>
</dbReference>
<evidence type="ECO:0000256" key="6">
    <source>
        <dbReference type="ARBA" id="ARBA00022771"/>
    </source>
</evidence>
<keyword evidence="11" id="KW-0539">Nucleus</keyword>
<feature type="compositionally biased region" description="Polar residues" evidence="13">
    <location>
        <begin position="450"/>
        <end position="463"/>
    </location>
</feature>
<dbReference type="PROSITE" id="PS00028">
    <property type="entry name" value="ZINC_FINGER_C2H2_1"/>
    <property type="match status" value="8"/>
</dbReference>
<dbReference type="InterPro" id="IPR050888">
    <property type="entry name" value="ZnF_C2H2-type_TF"/>
</dbReference>
<feature type="domain" description="C2H2-type" evidence="14">
    <location>
        <begin position="235"/>
        <end position="263"/>
    </location>
</feature>
<dbReference type="Pfam" id="PF00096">
    <property type="entry name" value="zf-C2H2"/>
    <property type="match status" value="6"/>
</dbReference>
<proteinExistence type="inferred from homology"/>
<feature type="domain" description="C2H2-type" evidence="14">
    <location>
        <begin position="348"/>
        <end position="375"/>
    </location>
</feature>